<proteinExistence type="inferred from homology"/>
<comment type="caution">
    <text evidence="10">The sequence shown here is derived from an EMBL/GenBank/DDBJ whole genome shotgun (WGS) entry which is preliminary data.</text>
</comment>
<evidence type="ECO:0000313" key="11">
    <source>
        <dbReference type="Proteomes" id="UP000242814"/>
    </source>
</evidence>
<feature type="compositionally biased region" description="Basic and acidic residues" evidence="8">
    <location>
        <begin position="23"/>
        <end position="35"/>
    </location>
</feature>
<organism evidence="10 11">
    <name type="scientific">Paracoccidioides brasiliensis</name>
    <dbReference type="NCBI Taxonomy" id="121759"/>
    <lineage>
        <taxon>Eukaryota</taxon>
        <taxon>Fungi</taxon>
        <taxon>Dikarya</taxon>
        <taxon>Ascomycota</taxon>
        <taxon>Pezizomycotina</taxon>
        <taxon>Eurotiomycetes</taxon>
        <taxon>Eurotiomycetidae</taxon>
        <taxon>Onygenales</taxon>
        <taxon>Ajellomycetaceae</taxon>
        <taxon>Paracoccidioides</taxon>
    </lineage>
</organism>
<comment type="function">
    <text evidence="6">Demethylates proteins that have been reversibly carboxymethylated. Demethylates the phosphatase PP2A catalytic subunit.</text>
</comment>
<dbReference type="Pfam" id="PF12697">
    <property type="entry name" value="Abhydrolase_6"/>
    <property type="match status" value="1"/>
</dbReference>
<dbReference type="GO" id="GO:0051723">
    <property type="term" value="F:protein methylesterase activity"/>
    <property type="evidence" value="ECO:0007669"/>
    <property type="project" value="UniProtKB-EC"/>
</dbReference>
<dbReference type="AlphaFoldDB" id="A0A1D2JBA0"/>
<keyword evidence="5" id="KW-0378">Hydrolase</keyword>
<gene>
    <name evidence="10" type="ORF">ACO22_05113</name>
</gene>
<protein>
    <recommendedName>
        <fullName evidence="3">Protein phosphatase methylesterase 1</fullName>
        <ecNumber evidence="2">3.1.1.89</ecNumber>
    </recommendedName>
</protein>
<evidence type="ECO:0000256" key="4">
    <source>
        <dbReference type="ARBA" id="ARBA00022487"/>
    </source>
</evidence>
<feature type="compositionally biased region" description="Polar residues" evidence="8">
    <location>
        <begin position="58"/>
        <end position="70"/>
    </location>
</feature>
<feature type="region of interest" description="Disordered" evidence="8">
    <location>
        <begin position="17"/>
        <end position="76"/>
    </location>
</feature>
<evidence type="ECO:0000256" key="5">
    <source>
        <dbReference type="ARBA" id="ARBA00022801"/>
    </source>
</evidence>
<dbReference type="PANTHER" id="PTHR14189">
    <property type="entry name" value="PROTEIN PHOSPHATASE METHYLESTERASE-1 RELATED"/>
    <property type="match status" value="1"/>
</dbReference>
<dbReference type="OMA" id="VMVCHHG"/>
<accession>A0A1D2JBA0</accession>
<keyword evidence="4" id="KW-0719">Serine esterase</keyword>
<dbReference type="VEuPathDB" id="FungiDB:PABG_06214"/>
<dbReference type="SUPFAM" id="SSF53474">
    <property type="entry name" value="alpha/beta-Hydrolases"/>
    <property type="match status" value="1"/>
</dbReference>
<evidence type="ECO:0000256" key="7">
    <source>
        <dbReference type="ARBA" id="ARBA00049203"/>
    </source>
</evidence>
<feature type="domain" description="AB hydrolase-1" evidence="9">
    <location>
        <begin position="124"/>
        <end position="382"/>
    </location>
</feature>
<dbReference type="InterPro" id="IPR029058">
    <property type="entry name" value="AB_hydrolase_fold"/>
</dbReference>
<dbReference type="PANTHER" id="PTHR14189:SF0">
    <property type="entry name" value="PROTEIN PHOSPHATASE METHYLESTERASE 1"/>
    <property type="match status" value="1"/>
</dbReference>
<dbReference type="EMBL" id="LZYO01000216">
    <property type="protein sequence ID" value="ODH25739.1"/>
    <property type="molecule type" value="Genomic_DNA"/>
</dbReference>
<dbReference type="Proteomes" id="UP000242814">
    <property type="component" value="Unassembled WGS sequence"/>
</dbReference>
<feature type="region of interest" description="Disordered" evidence="8">
    <location>
        <begin position="412"/>
        <end position="435"/>
    </location>
</feature>
<name>A0A1D2JBA0_PARBR</name>
<comment type="catalytic activity">
    <reaction evidence="7">
        <text>[phosphatase 2A protein]-C-terminal L-leucine methyl ester + H2O = [phosphatase 2A protein]-C-terminal L-leucine + methanol + H(+)</text>
        <dbReference type="Rhea" id="RHEA:48548"/>
        <dbReference type="Rhea" id="RHEA-COMP:12134"/>
        <dbReference type="Rhea" id="RHEA-COMP:12135"/>
        <dbReference type="ChEBI" id="CHEBI:15377"/>
        <dbReference type="ChEBI" id="CHEBI:15378"/>
        <dbReference type="ChEBI" id="CHEBI:17790"/>
        <dbReference type="ChEBI" id="CHEBI:90516"/>
        <dbReference type="ChEBI" id="CHEBI:90517"/>
        <dbReference type="EC" id="3.1.1.89"/>
    </reaction>
</comment>
<evidence type="ECO:0000259" key="9">
    <source>
        <dbReference type="Pfam" id="PF12697"/>
    </source>
</evidence>
<evidence type="ECO:0000256" key="1">
    <source>
        <dbReference type="ARBA" id="ARBA00008645"/>
    </source>
</evidence>
<sequence>MSDLQKSFAKSRLAKLPPEVPVFDEREERENDHDGSIASVYHDPRDDDSSSASSASSTGTVRPSASQSLFARTPRLSSARAEATPLSWMDFFDRELFLEEDVDGLHVSHHAYISIPSGHGPLFVTHHGAGSSGLSFAACTAEIKKILPSAGVLSLDALNHGRTTVTRSHGAEGDQQIELDLKLDALSRNLLFVVEQTRIQMNWESLPDLVLVGHSLGGAVVTDAAKKGKLGSKLLAYAVLDVVEGSAMDALQSMETYLSTRPSGFPSLASGIDWHIRSRTIRNALSARVSVPSLLREDPADPSRPWKWRTDLAATKPFWESWFIGLSKKFLEARGGKLLLLAGTDNLDTELIIGQMQGKYQLQVFPEAGHFIQEDQPAKTAQILVDFYKRNDRSALVLPPKVGNIGAAGAMAKGAGSGSGRNDSFPPHTWKKRGF</sequence>
<dbReference type="VEuPathDB" id="FungiDB:PADG_07752"/>
<evidence type="ECO:0000313" key="10">
    <source>
        <dbReference type="EMBL" id="ODH25739.1"/>
    </source>
</evidence>
<evidence type="ECO:0000256" key="6">
    <source>
        <dbReference type="ARBA" id="ARBA00024741"/>
    </source>
</evidence>
<dbReference type="FunFam" id="3.40.50.1820:FF:000186">
    <property type="entry name" value="Protein phosphatase methylesterase 1"/>
    <property type="match status" value="1"/>
</dbReference>
<evidence type="ECO:0000256" key="2">
    <source>
        <dbReference type="ARBA" id="ARBA00013111"/>
    </source>
</evidence>
<comment type="similarity">
    <text evidence="1">Belongs to the AB hydrolase superfamily.</text>
</comment>
<reference evidence="10 11" key="1">
    <citation type="submission" date="2016-06" db="EMBL/GenBank/DDBJ databases">
        <authorList>
            <person name="Kjaerup R.B."/>
            <person name="Dalgaard T.S."/>
            <person name="Juul-Madsen H.R."/>
        </authorList>
    </citation>
    <scope>NUCLEOTIDE SEQUENCE [LARGE SCALE GENOMIC DNA]</scope>
    <source>
        <strain evidence="10 11">Pb300</strain>
    </source>
</reference>
<dbReference type="InterPro" id="IPR016812">
    <property type="entry name" value="PPase_methylesterase_euk"/>
</dbReference>
<dbReference type="EC" id="3.1.1.89" evidence="2"/>
<evidence type="ECO:0000256" key="3">
    <source>
        <dbReference type="ARBA" id="ARBA00020672"/>
    </source>
</evidence>
<evidence type="ECO:0000256" key="8">
    <source>
        <dbReference type="SAM" id="MobiDB-lite"/>
    </source>
</evidence>
<dbReference type="InterPro" id="IPR000073">
    <property type="entry name" value="AB_hydrolase_1"/>
</dbReference>
<dbReference type="Gene3D" id="3.40.50.1820">
    <property type="entry name" value="alpha/beta hydrolase"/>
    <property type="match status" value="1"/>
</dbReference>